<protein>
    <recommendedName>
        <fullName evidence="2">Sulfotransferase domain-containing protein</fullName>
    </recommendedName>
</protein>
<dbReference type="Pfam" id="PF05461">
    <property type="entry name" value="ApoL"/>
    <property type="match status" value="1"/>
</dbReference>
<organism evidence="3 4">
    <name type="scientific">Perca fluviatilis</name>
    <name type="common">European perch</name>
    <dbReference type="NCBI Taxonomy" id="8168"/>
    <lineage>
        <taxon>Eukaryota</taxon>
        <taxon>Metazoa</taxon>
        <taxon>Chordata</taxon>
        <taxon>Craniata</taxon>
        <taxon>Vertebrata</taxon>
        <taxon>Euteleostomi</taxon>
        <taxon>Actinopterygii</taxon>
        <taxon>Neopterygii</taxon>
        <taxon>Teleostei</taxon>
        <taxon>Neoteleostei</taxon>
        <taxon>Acanthomorphata</taxon>
        <taxon>Eupercaria</taxon>
        <taxon>Perciformes</taxon>
        <taxon>Percoidei</taxon>
        <taxon>Percidae</taxon>
        <taxon>Percinae</taxon>
        <taxon>Perca</taxon>
    </lineage>
</organism>
<dbReference type="PANTHER" id="PTHR14096">
    <property type="entry name" value="APOLIPOPROTEIN L"/>
    <property type="match status" value="1"/>
</dbReference>
<keyword evidence="4" id="KW-1185">Reference proteome</keyword>
<accession>A0A6A5ELN4</accession>
<dbReference type="InterPro" id="IPR000863">
    <property type="entry name" value="Sulfotransferase_dom"/>
</dbReference>
<dbReference type="GO" id="GO:0006869">
    <property type="term" value="P:lipid transport"/>
    <property type="evidence" value="ECO:0007669"/>
    <property type="project" value="InterPro"/>
</dbReference>
<dbReference type="InterPro" id="IPR027417">
    <property type="entry name" value="P-loop_NTPase"/>
</dbReference>
<dbReference type="AlphaFoldDB" id="A0A6A5ELN4"/>
<dbReference type="GO" id="GO:0008289">
    <property type="term" value="F:lipid binding"/>
    <property type="evidence" value="ECO:0007669"/>
    <property type="project" value="InterPro"/>
</dbReference>
<feature type="domain" description="Sulfotransferase" evidence="2">
    <location>
        <begin position="535"/>
        <end position="763"/>
    </location>
</feature>
<dbReference type="Proteomes" id="UP000465112">
    <property type="component" value="Chromosome 15"/>
</dbReference>
<dbReference type="GO" id="GO:0005576">
    <property type="term" value="C:extracellular region"/>
    <property type="evidence" value="ECO:0007669"/>
    <property type="project" value="InterPro"/>
</dbReference>
<dbReference type="SUPFAM" id="SSF52540">
    <property type="entry name" value="P-loop containing nucleoside triphosphate hydrolases"/>
    <property type="match status" value="1"/>
</dbReference>
<comment type="caution">
    <text evidence="3">The sequence shown here is derived from an EMBL/GenBank/DDBJ whole genome shotgun (WGS) entry which is preliminary data.</text>
</comment>
<reference evidence="3 4" key="1">
    <citation type="submission" date="2019-06" db="EMBL/GenBank/DDBJ databases">
        <title>A chromosome-scale genome assembly of the European perch, Perca fluviatilis.</title>
        <authorList>
            <person name="Roques C."/>
            <person name="Zahm M."/>
            <person name="Cabau C."/>
            <person name="Klopp C."/>
            <person name="Bouchez O."/>
            <person name="Donnadieu C."/>
            <person name="Kuhl H."/>
            <person name="Gislard M."/>
            <person name="Guendouz S."/>
            <person name="Journot L."/>
            <person name="Haffray P."/>
            <person name="Bestin A."/>
            <person name="Morvezen R."/>
            <person name="Feron R."/>
            <person name="Wen M."/>
            <person name="Jouanno E."/>
            <person name="Herpin A."/>
            <person name="Schartl M."/>
            <person name="Postlethwait J."/>
            <person name="Schaerlinger B."/>
            <person name="Chardard D."/>
            <person name="Lecocq T."/>
            <person name="Poncet C."/>
            <person name="Jaffrelo L."/>
            <person name="Lampietro C."/>
            <person name="Guiguen Y."/>
        </authorList>
    </citation>
    <scope>NUCLEOTIDE SEQUENCE [LARGE SCALE GENOMIC DNA]</scope>
    <source>
        <tissue evidence="3">Blood</tissue>
    </source>
</reference>
<dbReference type="GO" id="GO:0016020">
    <property type="term" value="C:membrane"/>
    <property type="evidence" value="ECO:0007669"/>
    <property type="project" value="TreeGrafter"/>
</dbReference>
<evidence type="ECO:0000259" key="2">
    <source>
        <dbReference type="Pfam" id="PF00685"/>
    </source>
</evidence>
<evidence type="ECO:0000313" key="4">
    <source>
        <dbReference type="Proteomes" id="UP000465112"/>
    </source>
</evidence>
<dbReference type="InterPro" id="IPR008405">
    <property type="entry name" value="ApoL"/>
</dbReference>
<sequence length="773" mass="86946">MSAARKELQEALCCYTADTLIYIDTVREFCDRNPKWMLGRETELEMMKDIKDRADNIDLSISHVRQSKNKGKAFWEYMKSKVTQVTADSRRAELETELAAVLKDTLRGLEKLNCFLDAVENLAVTSLHVFMEQNQVLHLPEGISPEHVHVVISAARIICPHLLEFKRDASVFFLPKLQNVEVLAYQLDKHIKTTQKICEKLEKSSLSDFCLEMNDESLVDLDVDLSEDDIQRMLHHINQLDEIRMNQSFRTVFLYQDKPCSVFIDKFSERQPQMLQFLKDLEENAVQLDRMNTGARISSVAGSSVGAVGGVLSIIGLALIPVTAGASLVLTMTGVGLGITSGVNSAVTTATEIGVNHTQQKKASEVFQSFMEDVQDLQDCLKVEIKEETSQIDVVVGVGKVLGKAGAIGKGIDSIVDAASAVKMLKSEELIASAGKVAVQEGKALRNVPRVAADIPDIGQAAVKGPLALSKSARAGLIGLNALFLGMDIFFICKDSISLAKGSKSEVSQFIRARTALWHSELDSWQKIHDFLCEGTIWTQQVIISIYELEGGLHEYPNNSEYMPWLEYRDVQQDYALRPSPRLFTSHLTPALMPPGLKDKKAKIIYVMRNPKDNIVSYYHFSNAYDDLETPKSFEDFLQTYLTGNVLASSWFDHIREWHSKRDQYNILFLTYEDMILDLKAAVTKICTFLGKNLSEAAIEQVVEKATFKNMKKDSKANYEFLPQDKMQGDFMRKGKIGDWKNTFTVAQSQRVDQLLQERLGDMSLKFIWELAE</sequence>
<dbReference type="EMBL" id="VHII01000015">
    <property type="protein sequence ID" value="KAF1379898.1"/>
    <property type="molecule type" value="Genomic_DNA"/>
</dbReference>
<evidence type="ECO:0000256" key="1">
    <source>
        <dbReference type="ARBA" id="ARBA00010090"/>
    </source>
</evidence>
<name>A0A6A5ELN4_PERFL</name>
<dbReference type="GO" id="GO:0008146">
    <property type="term" value="F:sulfotransferase activity"/>
    <property type="evidence" value="ECO:0007669"/>
    <property type="project" value="InterPro"/>
</dbReference>
<dbReference type="PANTHER" id="PTHR14096:SF57">
    <property type="entry name" value="APOLIPOPROTEIN L4"/>
    <property type="match status" value="1"/>
</dbReference>
<dbReference type="Pfam" id="PF00685">
    <property type="entry name" value="Sulfotransfer_1"/>
    <property type="match status" value="1"/>
</dbReference>
<dbReference type="GO" id="GO:0042157">
    <property type="term" value="P:lipoprotein metabolic process"/>
    <property type="evidence" value="ECO:0007669"/>
    <property type="project" value="InterPro"/>
</dbReference>
<proteinExistence type="inferred from homology"/>
<comment type="similarity">
    <text evidence="1">Belongs to the apolipoprotein L family.</text>
</comment>
<gene>
    <name evidence="3" type="ORF">PFLUV_G00180870</name>
</gene>
<evidence type="ECO:0000313" key="3">
    <source>
        <dbReference type="EMBL" id="KAF1379898.1"/>
    </source>
</evidence>
<dbReference type="Gene3D" id="3.40.50.300">
    <property type="entry name" value="P-loop containing nucleotide triphosphate hydrolases"/>
    <property type="match status" value="1"/>
</dbReference>